<dbReference type="EMBL" id="JAJEPV010000047">
    <property type="protein sequence ID" value="MCC2120886.1"/>
    <property type="molecule type" value="Genomic_DNA"/>
</dbReference>
<gene>
    <name evidence="2" type="ORF">LKD75_15035</name>
</gene>
<name>A0AAE3D9U3_9FIRM</name>
<reference evidence="2 3" key="1">
    <citation type="submission" date="2021-10" db="EMBL/GenBank/DDBJ databases">
        <title>Anaerobic single-cell dispensing facilitates the cultivation of human gut bacteria.</title>
        <authorList>
            <person name="Afrizal A."/>
        </authorList>
    </citation>
    <scope>NUCLEOTIDE SEQUENCE [LARGE SCALE GENOMIC DNA]</scope>
    <source>
        <strain evidence="2 3">CLA-AA-H273</strain>
    </source>
</reference>
<evidence type="ECO:0000259" key="1">
    <source>
        <dbReference type="Pfam" id="PF17761"/>
    </source>
</evidence>
<sequence length="142" mass="16716">MEKLVIVDGESYKDWITEISNEFKRSQIRAAVKINDEMLRFYWKLGKDISTMSKQYGYGSGFYKILSDDLKKVLPDVKSFSPTNLKYMRYFYELYPCAGNRPQAVDDSTIVFRIPWGHNRTIIDKCKNNVDKALFYVRKTLV</sequence>
<dbReference type="AlphaFoldDB" id="A0AAE3D9U3"/>
<dbReference type="RefSeq" id="WP_227733783.1">
    <property type="nucleotide sequence ID" value="NZ_JAJEPV010000047.1"/>
</dbReference>
<dbReference type="InterPro" id="IPR053148">
    <property type="entry name" value="PD-DEXK-like_domain"/>
</dbReference>
<dbReference type="Pfam" id="PF17761">
    <property type="entry name" value="DUF1016_N"/>
    <property type="match status" value="1"/>
</dbReference>
<dbReference type="PANTHER" id="PTHR30547">
    <property type="entry name" value="UNCHARACTERIZED PROTEIN YHCG-RELATED"/>
    <property type="match status" value="1"/>
</dbReference>
<comment type="caution">
    <text evidence="2">The sequence shown here is derived from an EMBL/GenBank/DDBJ whole genome shotgun (WGS) entry which is preliminary data.</text>
</comment>
<proteinExistence type="predicted"/>
<dbReference type="Proteomes" id="UP001197795">
    <property type="component" value="Unassembled WGS sequence"/>
</dbReference>
<evidence type="ECO:0000313" key="3">
    <source>
        <dbReference type="Proteomes" id="UP001197795"/>
    </source>
</evidence>
<evidence type="ECO:0000313" key="2">
    <source>
        <dbReference type="EMBL" id="MCC2120886.1"/>
    </source>
</evidence>
<protein>
    <submittedName>
        <fullName evidence="2">DUF1016 N-terminal domain-containing protein</fullName>
    </submittedName>
</protein>
<dbReference type="PANTHER" id="PTHR30547:SF0">
    <property type="entry name" value="BLR8175 PROTEIN"/>
    <property type="match status" value="1"/>
</dbReference>
<accession>A0AAE3D9U3</accession>
<keyword evidence="3" id="KW-1185">Reference proteome</keyword>
<dbReference type="InterPro" id="IPR041527">
    <property type="entry name" value="YhcG_N"/>
</dbReference>
<feature type="domain" description="YhcG N-terminal" evidence="1">
    <location>
        <begin position="18"/>
        <end position="140"/>
    </location>
</feature>
<organism evidence="2 3">
    <name type="scientific">Waltera acetigignens</name>
    <dbReference type="NCBI Taxonomy" id="2981769"/>
    <lineage>
        <taxon>Bacteria</taxon>
        <taxon>Bacillati</taxon>
        <taxon>Bacillota</taxon>
        <taxon>Clostridia</taxon>
        <taxon>Lachnospirales</taxon>
        <taxon>Lachnospiraceae</taxon>
        <taxon>Waltera</taxon>
    </lineage>
</organism>